<sequence>MFGRLLILLLIAGAAGMPESAKAQNGQGPNDTIRVGSCIEANGDTIPCGYLPPYYVYTHLTAKWRKYHAEWTRLRNAVYVTYPYARAASGVMNEINSRLVGVTDKKQRKEIIRSREKQLKKEFADKLTKLSVYQGKVLMKLINRQTGNNCYEIIDEYKGSFTAAFYQTVAVIFGSSLKQSYEPEGKDHAMEVIVLDVERMYGIRR</sequence>
<dbReference type="Pfam" id="PF14127">
    <property type="entry name" value="DUF4294"/>
    <property type="match status" value="1"/>
</dbReference>
<name>A0A917IW59_9BACT</name>
<comment type="caution">
    <text evidence="2">The sequence shown here is derived from an EMBL/GenBank/DDBJ whole genome shotgun (WGS) entry which is preliminary data.</text>
</comment>
<evidence type="ECO:0000313" key="3">
    <source>
        <dbReference type="Proteomes" id="UP000627292"/>
    </source>
</evidence>
<accession>A0A917IW59</accession>
<gene>
    <name evidence="2" type="ORF">GCM10011379_20550</name>
</gene>
<feature type="signal peptide" evidence="1">
    <location>
        <begin position="1"/>
        <end position="23"/>
    </location>
</feature>
<evidence type="ECO:0000256" key="1">
    <source>
        <dbReference type="SAM" id="SignalP"/>
    </source>
</evidence>
<evidence type="ECO:0008006" key="4">
    <source>
        <dbReference type="Google" id="ProtNLM"/>
    </source>
</evidence>
<keyword evidence="3" id="KW-1185">Reference proteome</keyword>
<dbReference type="InterPro" id="IPR025636">
    <property type="entry name" value="DUF4294"/>
</dbReference>
<dbReference type="AlphaFoldDB" id="A0A917IW59"/>
<organism evidence="2 3">
    <name type="scientific">Filimonas zeae</name>
    <dbReference type="NCBI Taxonomy" id="1737353"/>
    <lineage>
        <taxon>Bacteria</taxon>
        <taxon>Pseudomonadati</taxon>
        <taxon>Bacteroidota</taxon>
        <taxon>Chitinophagia</taxon>
        <taxon>Chitinophagales</taxon>
        <taxon>Chitinophagaceae</taxon>
        <taxon>Filimonas</taxon>
    </lineage>
</organism>
<keyword evidence="1" id="KW-0732">Signal</keyword>
<reference evidence="2" key="1">
    <citation type="journal article" date="2014" name="Int. J. Syst. Evol. Microbiol.">
        <title>Complete genome sequence of Corynebacterium casei LMG S-19264T (=DSM 44701T), isolated from a smear-ripened cheese.</title>
        <authorList>
            <consortium name="US DOE Joint Genome Institute (JGI-PGF)"/>
            <person name="Walter F."/>
            <person name="Albersmeier A."/>
            <person name="Kalinowski J."/>
            <person name="Ruckert C."/>
        </authorList>
    </citation>
    <scope>NUCLEOTIDE SEQUENCE</scope>
    <source>
        <strain evidence="2">CGMCC 1.15290</strain>
    </source>
</reference>
<dbReference type="EMBL" id="BMIB01000002">
    <property type="protein sequence ID" value="GGH66399.1"/>
    <property type="molecule type" value="Genomic_DNA"/>
</dbReference>
<proteinExistence type="predicted"/>
<protein>
    <recommendedName>
        <fullName evidence="4">DUF4294 domain-containing protein</fullName>
    </recommendedName>
</protein>
<dbReference type="RefSeq" id="WP_229687814.1">
    <property type="nucleotide sequence ID" value="NZ_BMIB01000002.1"/>
</dbReference>
<dbReference type="Proteomes" id="UP000627292">
    <property type="component" value="Unassembled WGS sequence"/>
</dbReference>
<reference evidence="2" key="2">
    <citation type="submission" date="2020-09" db="EMBL/GenBank/DDBJ databases">
        <authorList>
            <person name="Sun Q."/>
            <person name="Zhou Y."/>
        </authorList>
    </citation>
    <scope>NUCLEOTIDE SEQUENCE</scope>
    <source>
        <strain evidence="2">CGMCC 1.15290</strain>
    </source>
</reference>
<evidence type="ECO:0000313" key="2">
    <source>
        <dbReference type="EMBL" id="GGH66399.1"/>
    </source>
</evidence>
<feature type="chain" id="PRO_5037195170" description="DUF4294 domain-containing protein" evidence="1">
    <location>
        <begin position="24"/>
        <end position="205"/>
    </location>
</feature>